<reference evidence="8 9" key="1">
    <citation type="journal article" date="2011" name="J. Gen. Appl. Microbiol.">
        <title>Draft genome sequencing of the enigmatic yeast Saitoella complicata.</title>
        <authorList>
            <person name="Nishida H."/>
            <person name="Hamamoto M."/>
            <person name="Sugiyama J."/>
        </authorList>
    </citation>
    <scope>NUCLEOTIDE SEQUENCE [LARGE SCALE GENOMIC DNA]</scope>
    <source>
        <strain evidence="8 9">NRRL Y-17804</strain>
    </source>
</reference>
<dbReference type="GO" id="GO:0006099">
    <property type="term" value="P:tricarboxylic acid cycle"/>
    <property type="evidence" value="ECO:0007669"/>
    <property type="project" value="UniProtKB-UniPathway"/>
</dbReference>
<keyword evidence="4" id="KW-0547">Nucleotide-binding</keyword>
<dbReference type="PIRSF" id="PIRSF001554">
    <property type="entry name" value="SucCS_beta"/>
    <property type="match status" value="1"/>
</dbReference>
<dbReference type="FunFam" id="3.40.50.261:FF:000001">
    <property type="entry name" value="Succinate--CoA ligase [ADP-forming] subunit beta"/>
    <property type="match status" value="1"/>
</dbReference>
<protein>
    <recommendedName>
        <fullName evidence="10">Succinyl-CoA synthetase beta chain</fullName>
    </recommendedName>
</protein>
<dbReference type="PANTHER" id="PTHR11815">
    <property type="entry name" value="SUCCINYL-COA SYNTHETASE BETA CHAIN"/>
    <property type="match status" value="1"/>
</dbReference>
<dbReference type="GO" id="GO:0005524">
    <property type="term" value="F:ATP binding"/>
    <property type="evidence" value="ECO:0007669"/>
    <property type="project" value="InterPro"/>
</dbReference>
<evidence type="ECO:0000259" key="6">
    <source>
        <dbReference type="Pfam" id="PF00549"/>
    </source>
</evidence>
<dbReference type="GO" id="GO:0046872">
    <property type="term" value="F:metal ion binding"/>
    <property type="evidence" value="ECO:0007669"/>
    <property type="project" value="UniProtKB-KW"/>
</dbReference>
<evidence type="ECO:0008006" key="10">
    <source>
        <dbReference type="Google" id="ProtNLM"/>
    </source>
</evidence>
<evidence type="ECO:0000256" key="1">
    <source>
        <dbReference type="ARBA" id="ARBA00005064"/>
    </source>
</evidence>
<comment type="caution">
    <text evidence="8">The sequence shown here is derived from an EMBL/GenBank/DDBJ whole genome shotgun (WGS) entry which is preliminary data.</text>
</comment>
<evidence type="ECO:0000259" key="7">
    <source>
        <dbReference type="Pfam" id="PF08442"/>
    </source>
</evidence>
<dbReference type="InterPro" id="IPR017866">
    <property type="entry name" value="Succ-CoA_synthase_bsu_CS"/>
</dbReference>
<dbReference type="Gene3D" id="3.40.50.261">
    <property type="entry name" value="Succinyl-CoA synthetase domains"/>
    <property type="match status" value="1"/>
</dbReference>
<dbReference type="Gene3D" id="3.30.470.20">
    <property type="entry name" value="ATP-grasp fold, B domain"/>
    <property type="match status" value="1"/>
</dbReference>
<dbReference type="STRING" id="698492.A0A0E9N9K1"/>
<evidence type="ECO:0000256" key="4">
    <source>
        <dbReference type="ARBA" id="ARBA00022741"/>
    </source>
</evidence>
<sequence length="429" mass="45930">MLAFKSSVRPAGSSFRRVITAVRRLHIHEHQANDLLRHHAIRIPAGGIARTPAEARAVAEQLEKSGKTAYMVKAQVLANQRQTGTFENGVKGGVRAASSAEDVERAARDMLGHRLTTPAPTTNPAGLPTASVLVTEKLDGRQLYLAITCDRKTCAPIVVCSRRGGIELENLDPESIHRIQIKYSKGITDYVAASVASALGLGIDQMKNTLEKLWTIFKEKEALMLEINPLIETTEGKVVCASPKFSFDNAARSRQPELFGAASKHDGSTGLRDVSQEVAEEVKAEEADLVYIKMFEGNVGTLVNGAGLAMSTLDTIAHYGGASANFLDAGGRATSETIKQALTLILSDKRVKSVLVNIYGGLTRGDMIANGIILAAKSLDIHVPVVVRIQGTNSKEGQQIIRESGLGLISCDGMEEAARKAIELANAEA</sequence>
<dbReference type="NCBIfam" id="NF001913">
    <property type="entry name" value="PRK00696.1"/>
    <property type="match status" value="1"/>
</dbReference>
<dbReference type="GO" id="GO:0042709">
    <property type="term" value="C:succinate-CoA ligase complex"/>
    <property type="evidence" value="ECO:0007669"/>
    <property type="project" value="TreeGrafter"/>
</dbReference>
<comment type="pathway">
    <text evidence="1">Carbohydrate metabolism; tricarboxylic acid cycle; succinate from succinyl-CoA (ligase route): step 1/1.</text>
</comment>
<feature type="domain" description="ATP-grasp fold succinyl-CoA synthetase-type" evidence="7">
    <location>
        <begin position="27"/>
        <end position="231"/>
    </location>
</feature>
<dbReference type="AlphaFoldDB" id="A0A0E9N9K1"/>
<dbReference type="PANTHER" id="PTHR11815:SF10">
    <property type="entry name" value="SUCCINATE--COA LIGASE [GDP-FORMING] SUBUNIT BETA, MITOCHONDRIAL"/>
    <property type="match status" value="1"/>
</dbReference>
<dbReference type="InterPro" id="IPR013815">
    <property type="entry name" value="ATP_grasp_subdomain_1"/>
</dbReference>
<dbReference type="Pfam" id="PF00549">
    <property type="entry name" value="Ligase_CoA"/>
    <property type="match status" value="1"/>
</dbReference>
<dbReference type="InterPro" id="IPR016102">
    <property type="entry name" value="Succinyl-CoA_synth-like"/>
</dbReference>
<dbReference type="SUPFAM" id="SSF56059">
    <property type="entry name" value="Glutathione synthetase ATP-binding domain-like"/>
    <property type="match status" value="1"/>
</dbReference>
<evidence type="ECO:0000256" key="2">
    <source>
        <dbReference type="ARBA" id="ARBA00022598"/>
    </source>
</evidence>
<dbReference type="InterPro" id="IPR013650">
    <property type="entry name" value="ATP-grasp_succ-CoA_synth-type"/>
</dbReference>
<keyword evidence="3" id="KW-0479">Metal-binding</keyword>
<keyword evidence="9" id="KW-1185">Reference proteome</keyword>
<dbReference type="PROSITE" id="PS01217">
    <property type="entry name" value="SUCCINYL_COA_LIG_3"/>
    <property type="match status" value="1"/>
</dbReference>
<dbReference type="InterPro" id="IPR005809">
    <property type="entry name" value="Succ_CoA_ligase-like_bsu"/>
</dbReference>
<dbReference type="OrthoDB" id="1664372at2759"/>
<reference evidence="8 9" key="3">
    <citation type="journal article" date="2015" name="Genome Announc.">
        <title>Draft Genome Sequence of the Archiascomycetous Yeast Saitoella complicata.</title>
        <authorList>
            <person name="Yamauchi K."/>
            <person name="Kondo S."/>
            <person name="Hamamoto M."/>
            <person name="Takahashi Y."/>
            <person name="Ogura Y."/>
            <person name="Hayashi T."/>
            <person name="Nishida H."/>
        </authorList>
    </citation>
    <scope>NUCLEOTIDE SEQUENCE [LARGE SCALE GENOMIC DNA]</scope>
    <source>
        <strain evidence="8 9">NRRL Y-17804</strain>
    </source>
</reference>
<dbReference type="SUPFAM" id="SSF52210">
    <property type="entry name" value="Succinyl-CoA synthetase domains"/>
    <property type="match status" value="1"/>
</dbReference>
<keyword evidence="5" id="KW-0460">Magnesium</keyword>
<dbReference type="InterPro" id="IPR005811">
    <property type="entry name" value="SUCC_ACL_C"/>
</dbReference>
<proteinExistence type="predicted"/>
<dbReference type="OMA" id="DIGCMIN"/>
<name>A0A0E9N9K1_SAICN</name>
<dbReference type="GO" id="GO:0005739">
    <property type="term" value="C:mitochondrion"/>
    <property type="evidence" value="ECO:0007669"/>
    <property type="project" value="TreeGrafter"/>
</dbReference>
<evidence type="ECO:0000313" key="8">
    <source>
        <dbReference type="EMBL" id="GAO46376.1"/>
    </source>
</evidence>
<dbReference type="GO" id="GO:0004775">
    <property type="term" value="F:succinate-CoA ligase (ADP-forming) activity"/>
    <property type="evidence" value="ECO:0007669"/>
    <property type="project" value="TreeGrafter"/>
</dbReference>
<accession>A0A0E9N9K1</accession>
<organism evidence="8 9">
    <name type="scientific">Saitoella complicata (strain BCRC 22490 / CBS 7301 / JCM 7358 / NBRC 10748 / NRRL Y-17804)</name>
    <dbReference type="NCBI Taxonomy" id="698492"/>
    <lineage>
        <taxon>Eukaryota</taxon>
        <taxon>Fungi</taxon>
        <taxon>Dikarya</taxon>
        <taxon>Ascomycota</taxon>
        <taxon>Taphrinomycotina</taxon>
        <taxon>Taphrinomycotina incertae sedis</taxon>
        <taxon>Saitoella</taxon>
    </lineage>
</organism>
<dbReference type="Proteomes" id="UP000033140">
    <property type="component" value="Unassembled WGS sequence"/>
</dbReference>
<gene>
    <name evidence="8" type="ORF">G7K_0607-t1</name>
</gene>
<feature type="domain" description="ATP-citrate synthase/succinyl-CoA ligase C-terminal" evidence="6">
    <location>
        <begin position="302"/>
        <end position="422"/>
    </location>
</feature>
<dbReference type="UniPathway" id="UPA00223">
    <property type="reaction ID" value="UER00999"/>
</dbReference>
<evidence type="ECO:0000313" key="9">
    <source>
        <dbReference type="Proteomes" id="UP000033140"/>
    </source>
</evidence>
<evidence type="ECO:0000256" key="5">
    <source>
        <dbReference type="ARBA" id="ARBA00022842"/>
    </source>
</evidence>
<evidence type="ECO:0000256" key="3">
    <source>
        <dbReference type="ARBA" id="ARBA00022723"/>
    </source>
</evidence>
<dbReference type="Pfam" id="PF08442">
    <property type="entry name" value="ATP-grasp_2"/>
    <property type="match status" value="1"/>
</dbReference>
<keyword evidence="2" id="KW-0436">Ligase</keyword>
<dbReference type="GO" id="GO:0006104">
    <property type="term" value="P:succinyl-CoA metabolic process"/>
    <property type="evidence" value="ECO:0007669"/>
    <property type="project" value="TreeGrafter"/>
</dbReference>
<reference evidence="8 9" key="2">
    <citation type="journal article" date="2014" name="J. Gen. Appl. Microbiol.">
        <title>The early diverging ascomycetous budding yeast Saitoella complicata has three histone deacetylases belonging to the Clr6, Hos2, and Rpd3 lineages.</title>
        <authorList>
            <person name="Nishida H."/>
            <person name="Matsumoto T."/>
            <person name="Kondo S."/>
            <person name="Hamamoto M."/>
            <person name="Yoshikawa H."/>
        </authorList>
    </citation>
    <scope>NUCLEOTIDE SEQUENCE [LARGE SCALE GENOMIC DNA]</scope>
    <source>
        <strain evidence="8 9">NRRL Y-17804</strain>
    </source>
</reference>
<dbReference type="RefSeq" id="XP_019024361.1">
    <property type="nucleotide sequence ID" value="XM_019168401.1"/>
</dbReference>
<dbReference type="EMBL" id="BACD03000003">
    <property type="protein sequence ID" value="GAO46376.1"/>
    <property type="molecule type" value="Genomic_DNA"/>
</dbReference>
<dbReference type="Gene3D" id="3.30.1490.20">
    <property type="entry name" value="ATP-grasp fold, A domain"/>
    <property type="match status" value="1"/>
</dbReference>